<evidence type="ECO:0000256" key="7">
    <source>
        <dbReference type="SAM" id="Phobius"/>
    </source>
</evidence>
<evidence type="ECO:0000313" key="9">
    <source>
        <dbReference type="Proteomes" id="UP001596189"/>
    </source>
</evidence>
<evidence type="ECO:0000256" key="6">
    <source>
        <dbReference type="ARBA" id="ARBA00023136"/>
    </source>
</evidence>
<feature type="transmembrane region" description="Helical" evidence="7">
    <location>
        <begin position="145"/>
        <end position="167"/>
    </location>
</feature>
<keyword evidence="2" id="KW-0813">Transport</keyword>
<dbReference type="CDD" id="cd06173">
    <property type="entry name" value="MFS_MefA_like"/>
    <property type="match status" value="1"/>
</dbReference>
<keyword evidence="6 7" id="KW-0472">Membrane</keyword>
<comment type="subcellular location">
    <subcellularLocation>
        <location evidence="1">Cell membrane</location>
        <topology evidence="1">Multi-pass membrane protein</topology>
    </subcellularLocation>
</comment>
<feature type="transmembrane region" description="Helical" evidence="7">
    <location>
        <begin position="179"/>
        <end position="198"/>
    </location>
</feature>
<evidence type="ECO:0000313" key="8">
    <source>
        <dbReference type="EMBL" id="MFC6009413.1"/>
    </source>
</evidence>
<dbReference type="Gene3D" id="1.20.1250.20">
    <property type="entry name" value="MFS general substrate transporter like domains"/>
    <property type="match status" value="1"/>
</dbReference>
<feature type="transmembrane region" description="Helical" evidence="7">
    <location>
        <begin position="301"/>
        <end position="319"/>
    </location>
</feature>
<reference evidence="9" key="1">
    <citation type="journal article" date="2019" name="Int. J. Syst. Evol. Microbiol.">
        <title>The Global Catalogue of Microorganisms (GCM) 10K type strain sequencing project: providing services to taxonomists for standard genome sequencing and annotation.</title>
        <authorList>
            <consortium name="The Broad Institute Genomics Platform"/>
            <consortium name="The Broad Institute Genome Sequencing Center for Infectious Disease"/>
            <person name="Wu L."/>
            <person name="Ma J."/>
        </authorList>
    </citation>
    <scope>NUCLEOTIDE SEQUENCE [LARGE SCALE GENOMIC DNA]</scope>
    <source>
        <strain evidence="9">KACC 14249</strain>
    </source>
</reference>
<feature type="transmembrane region" description="Helical" evidence="7">
    <location>
        <begin position="112"/>
        <end position="133"/>
    </location>
</feature>
<proteinExistence type="predicted"/>
<dbReference type="InterPro" id="IPR010290">
    <property type="entry name" value="TM_effector"/>
</dbReference>
<organism evidence="8 9">
    <name type="scientific">Angustibacter luteus</name>
    <dbReference type="NCBI Taxonomy" id="658456"/>
    <lineage>
        <taxon>Bacteria</taxon>
        <taxon>Bacillati</taxon>
        <taxon>Actinomycetota</taxon>
        <taxon>Actinomycetes</taxon>
        <taxon>Kineosporiales</taxon>
        <taxon>Kineosporiaceae</taxon>
    </lineage>
</organism>
<evidence type="ECO:0000256" key="1">
    <source>
        <dbReference type="ARBA" id="ARBA00004651"/>
    </source>
</evidence>
<name>A0ABW1JKX4_9ACTN</name>
<feature type="transmembrane region" description="Helical" evidence="7">
    <location>
        <begin position="24"/>
        <end position="46"/>
    </location>
</feature>
<keyword evidence="5 7" id="KW-1133">Transmembrane helix</keyword>
<evidence type="ECO:0000256" key="5">
    <source>
        <dbReference type="ARBA" id="ARBA00022989"/>
    </source>
</evidence>
<dbReference type="Proteomes" id="UP001596189">
    <property type="component" value="Unassembled WGS sequence"/>
</dbReference>
<feature type="transmembrane region" description="Helical" evidence="7">
    <location>
        <begin position="52"/>
        <end position="73"/>
    </location>
</feature>
<keyword evidence="4 7" id="KW-0812">Transmembrane</keyword>
<feature type="transmembrane region" description="Helical" evidence="7">
    <location>
        <begin position="365"/>
        <end position="384"/>
    </location>
</feature>
<evidence type="ECO:0000256" key="4">
    <source>
        <dbReference type="ARBA" id="ARBA00022692"/>
    </source>
</evidence>
<feature type="transmembrane region" description="Helical" evidence="7">
    <location>
        <begin position="390"/>
        <end position="409"/>
    </location>
</feature>
<evidence type="ECO:0000256" key="2">
    <source>
        <dbReference type="ARBA" id="ARBA00022448"/>
    </source>
</evidence>
<dbReference type="RefSeq" id="WP_345717923.1">
    <property type="nucleotide sequence ID" value="NZ_BAABFP010000007.1"/>
</dbReference>
<keyword evidence="3" id="KW-1003">Cell membrane</keyword>
<dbReference type="EMBL" id="JBHSRD010000008">
    <property type="protein sequence ID" value="MFC6009413.1"/>
    <property type="molecule type" value="Genomic_DNA"/>
</dbReference>
<dbReference type="SUPFAM" id="SSF103473">
    <property type="entry name" value="MFS general substrate transporter"/>
    <property type="match status" value="1"/>
</dbReference>
<feature type="transmembrane region" description="Helical" evidence="7">
    <location>
        <begin position="269"/>
        <end position="289"/>
    </location>
</feature>
<keyword evidence="9" id="KW-1185">Reference proteome</keyword>
<comment type="caution">
    <text evidence="8">The sequence shown here is derived from an EMBL/GenBank/DDBJ whole genome shotgun (WGS) entry which is preliminary data.</text>
</comment>
<dbReference type="PANTHER" id="PTHR23513">
    <property type="entry name" value="INTEGRAL MEMBRANE EFFLUX PROTEIN-RELATED"/>
    <property type="match status" value="1"/>
</dbReference>
<sequence length="422" mass="44260">MSDPTVADSLGRMLRADRDFRRYFVARIVSLGGAVVTVVALPVLVYRLSGSALLTASVTALEALPYLLFGLVAGALTDRWDRQRVMVSSDLVNAVLIGSIPLAWWLGALTVWHVLVVAFCAQAVFTFFDGANFGALPVLVGRERVAVASAGVWAVASVVEVVAPPAAATAIGVLGPANLLVVDALSFVASALAVRGISRALHDRDRHREPATVRSVLDDVREGLRFLLAHAGVRTMTLVGTLQSAAGGGFVALMVVWADRTLGIGTSGLRFGVLFGVWGIGGALAAVLLPRLLSWLGPEWLCLWALPASAVLGVLTALAPTWQLGALGLGCWGVAYSLVVVNSITYRQMVTPEPLLGRVNTTGRMLSWGLGWTGGALVAGLLATHAGTRAALVAMASLSLVAVLVAWTSPLRRASRPRRISV</sequence>
<dbReference type="InterPro" id="IPR036259">
    <property type="entry name" value="MFS_trans_sf"/>
</dbReference>
<gene>
    <name evidence="8" type="ORF">ACFQDO_19955</name>
</gene>
<feature type="transmembrane region" description="Helical" evidence="7">
    <location>
        <begin position="235"/>
        <end position="257"/>
    </location>
</feature>
<evidence type="ECO:0000256" key="3">
    <source>
        <dbReference type="ARBA" id="ARBA00022475"/>
    </source>
</evidence>
<feature type="transmembrane region" description="Helical" evidence="7">
    <location>
        <begin position="85"/>
        <end position="106"/>
    </location>
</feature>
<protein>
    <submittedName>
        <fullName evidence="8">MFS transporter</fullName>
    </submittedName>
</protein>
<accession>A0ABW1JKX4</accession>
<dbReference type="PANTHER" id="PTHR23513:SF6">
    <property type="entry name" value="MAJOR FACILITATOR SUPERFAMILY ASSOCIATED DOMAIN-CONTAINING PROTEIN"/>
    <property type="match status" value="1"/>
</dbReference>
<feature type="transmembrane region" description="Helical" evidence="7">
    <location>
        <begin position="325"/>
        <end position="344"/>
    </location>
</feature>
<dbReference type="Pfam" id="PF05977">
    <property type="entry name" value="MFS_3"/>
    <property type="match status" value="1"/>
</dbReference>